<dbReference type="EMBL" id="JAIWYP010000008">
    <property type="protein sequence ID" value="KAH3787946.1"/>
    <property type="molecule type" value="Genomic_DNA"/>
</dbReference>
<organism evidence="1 3">
    <name type="scientific">Dreissena polymorpha</name>
    <name type="common">Zebra mussel</name>
    <name type="synonym">Mytilus polymorpha</name>
    <dbReference type="NCBI Taxonomy" id="45954"/>
    <lineage>
        <taxon>Eukaryota</taxon>
        <taxon>Metazoa</taxon>
        <taxon>Spiralia</taxon>
        <taxon>Lophotrochozoa</taxon>
        <taxon>Mollusca</taxon>
        <taxon>Bivalvia</taxon>
        <taxon>Autobranchia</taxon>
        <taxon>Heteroconchia</taxon>
        <taxon>Euheterodonta</taxon>
        <taxon>Imparidentia</taxon>
        <taxon>Neoheterodontei</taxon>
        <taxon>Myida</taxon>
        <taxon>Dreissenoidea</taxon>
        <taxon>Dreissenidae</taxon>
        <taxon>Dreissena</taxon>
    </lineage>
</organism>
<reference evidence="1" key="1">
    <citation type="journal article" date="2019" name="bioRxiv">
        <title>The Genome of the Zebra Mussel, Dreissena polymorpha: A Resource for Invasive Species Research.</title>
        <authorList>
            <person name="McCartney M.A."/>
            <person name="Auch B."/>
            <person name="Kono T."/>
            <person name="Mallez S."/>
            <person name="Zhang Y."/>
            <person name="Obille A."/>
            <person name="Becker A."/>
            <person name="Abrahante J.E."/>
            <person name="Garbe J."/>
            <person name="Badalamenti J.P."/>
            <person name="Herman A."/>
            <person name="Mangelson H."/>
            <person name="Liachko I."/>
            <person name="Sullivan S."/>
            <person name="Sone E.D."/>
            <person name="Koren S."/>
            <person name="Silverstein K.A.T."/>
            <person name="Beckman K.B."/>
            <person name="Gohl D.M."/>
        </authorList>
    </citation>
    <scope>NUCLEOTIDE SEQUENCE</scope>
    <source>
        <strain evidence="1">Duluth1</strain>
        <tissue evidence="1">Whole animal</tissue>
    </source>
</reference>
<protein>
    <submittedName>
        <fullName evidence="1">Uncharacterized protein</fullName>
    </submittedName>
</protein>
<proteinExistence type="predicted"/>
<dbReference type="AlphaFoldDB" id="A0A9D4EWG9"/>
<accession>A0A9D4EWG9</accession>
<gene>
    <name evidence="1" type="ORF">DPMN_166072</name>
    <name evidence="2" type="ORF">DPMN_166073</name>
</gene>
<evidence type="ECO:0000313" key="1">
    <source>
        <dbReference type="EMBL" id="KAH3787945.1"/>
    </source>
</evidence>
<evidence type="ECO:0000313" key="2">
    <source>
        <dbReference type="EMBL" id="KAH3787946.1"/>
    </source>
</evidence>
<name>A0A9D4EWG9_DREPO</name>
<comment type="caution">
    <text evidence="1">The sequence shown here is derived from an EMBL/GenBank/DDBJ whole genome shotgun (WGS) entry which is preliminary data.</text>
</comment>
<keyword evidence="3" id="KW-1185">Reference proteome</keyword>
<sequence>MGTCYTRHHGDLLNKKSWGPVTLDINGTCYTIHHGPVTLDIMGTCHTRHHGDLLH</sequence>
<evidence type="ECO:0000313" key="3">
    <source>
        <dbReference type="Proteomes" id="UP000828390"/>
    </source>
</evidence>
<reference evidence="1" key="2">
    <citation type="submission" date="2020-11" db="EMBL/GenBank/DDBJ databases">
        <authorList>
            <person name="McCartney M.A."/>
            <person name="Auch B."/>
            <person name="Kono T."/>
            <person name="Mallez S."/>
            <person name="Becker A."/>
            <person name="Gohl D.M."/>
            <person name="Silverstein K.A.T."/>
            <person name="Koren S."/>
            <person name="Bechman K.B."/>
            <person name="Herman A."/>
            <person name="Abrahante J.E."/>
            <person name="Garbe J."/>
        </authorList>
    </citation>
    <scope>NUCLEOTIDE SEQUENCE</scope>
    <source>
        <strain evidence="1">Duluth1</strain>
        <tissue evidence="1">Whole animal</tissue>
    </source>
</reference>
<dbReference type="Proteomes" id="UP000828390">
    <property type="component" value="Unassembled WGS sequence"/>
</dbReference>
<dbReference type="EMBL" id="JAIWYP010000008">
    <property type="protein sequence ID" value="KAH3787945.1"/>
    <property type="molecule type" value="Genomic_DNA"/>
</dbReference>